<dbReference type="Gene3D" id="3.30.420.150">
    <property type="entry name" value="Exopolyphosphatase. Domain 2"/>
    <property type="match status" value="1"/>
</dbReference>
<accession>A0A2S0I0C5</accession>
<dbReference type="EMBL" id="CP027062">
    <property type="protein sequence ID" value="AVI51873.1"/>
    <property type="molecule type" value="Genomic_DNA"/>
</dbReference>
<sequence>MLNIDKYAAIDIGSNAIRLLIATVIEREGSKTLFKKTSLVRVPIRLGADVFLKDNISEENYTRMVDAMNAYVLLMKTHNVTRYRACATSAMREARNGISIAKRIKEETGVEIQIIDGNDEAAIIATTDLRELIDDNKVFLYVDVGGGSTEFTVFANGKVVTSKSFQLGTVRILNDMVRESIWDDVKTWIKKTTRKYSKINCIGSGGNINSIYKLSEKKIGKPLSYFYLAGFYEELKSYTYHERIFELQMNPDRADVIIPATKIYLSAMKWSGSKNMYVPKIGLADGIVKSLYNEKVAEEMEIQMRDK</sequence>
<dbReference type="Pfam" id="PF02541">
    <property type="entry name" value="Ppx-GppA"/>
    <property type="match status" value="1"/>
</dbReference>
<dbReference type="Proteomes" id="UP000238442">
    <property type="component" value="Chromosome"/>
</dbReference>
<dbReference type="OrthoDB" id="9814545at2"/>
<name>A0A2S0I0C5_9FLAO</name>
<dbReference type="GO" id="GO:0016462">
    <property type="term" value="F:pyrophosphatase activity"/>
    <property type="evidence" value="ECO:0007669"/>
    <property type="project" value="TreeGrafter"/>
</dbReference>
<organism evidence="2 3">
    <name type="scientific">Pukyongia salina</name>
    <dbReference type="NCBI Taxonomy" id="2094025"/>
    <lineage>
        <taxon>Bacteria</taxon>
        <taxon>Pseudomonadati</taxon>
        <taxon>Bacteroidota</taxon>
        <taxon>Flavobacteriia</taxon>
        <taxon>Flavobacteriales</taxon>
        <taxon>Flavobacteriaceae</taxon>
        <taxon>Pukyongia</taxon>
    </lineage>
</organism>
<reference evidence="2 3" key="1">
    <citation type="submission" date="2018-02" db="EMBL/GenBank/DDBJ databases">
        <title>Genomic analysis of the strain RR4-38 isolated from a seawater recirculating aquaculture system.</title>
        <authorList>
            <person name="Kim Y.-S."/>
            <person name="Jang Y.H."/>
            <person name="Kim K.-H."/>
        </authorList>
    </citation>
    <scope>NUCLEOTIDE SEQUENCE [LARGE SCALE GENOMIC DNA]</scope>
    <source>
        <strain evidence="2 3">RR4-38</strain>
    </source>
</reference>
<dbReference type="InterPro" id="IPR043129">
    <property type="entry name" value="ATPase_NBD"/>
</dbReference>
<feature type="domain" description="Ppx/GppA phosphatase N-terminal" evidence="1">
    <location>
        <begin position="41"/>
        <end position="291"/>
    </location>
</feature>
<proteinExistence type="predicted"/>
<dbReference type="AlphaFoldDB" id="A0A2S0I0C5"/>
<protein>
    <submittedName>
        <fullName evidence="2">Exopolyphosphatase</fullName>
    </submittedName>
</protein>
<evidence type="ECO:0000313" key="2">
    <source>
        <dbReference type="EMBL" id="AVI51873.1"/>
    </source>
</evidence>
<dbReference type="InterPro" id="IPR050273">
    <property type="entry name" value="GppA/Ppx_hydrolase"/>
</dbReference>
<dbReference type="InterPro" id="IPR003695">
    <property type="entry name" value="Ppx_GppA_N"/>
</dbReference>
<dbReference type="CDD" id="cd24006">
    <property type="entry name" value="ASKHA_NBD_PPX_GppA"/>
    <property type="match status" value="1"/>
</dbReference>
<gene>
    <name evidence="2" type="ORF">C5O00_12175</name>
</gene>
<evidence type="ECO:0000313" key="3">
    <source>
        <dbReference type="Proteomes" id="UP000238442"/>
    </source>
</evidence>
<dbReference type="KEGG" id="aue:C5O00_12175"/>
<dbReference type="PANTHER" id="PTHR30005:SF0">
    <property type="entry name" value="RETROGRADE REGULATION PROTEIN 2"/>
    <property type="match status" value="1"/>
</dbReference>
<evidence type="ECO:0000259" key="1">
    <source>
        <dbReference type="Pfam" id="PF02541"/>
    </source>
</evidence>
<keyword evidence="3" id="KW-1185">Reference proteome</keyword>
<dbReference type="SUPFAM" id="SSF53067">
    <property type="entry name" value="Actin-like ATPase domain"/>
    <property type="match status" value="2"/>
</dbReference>
<dbReference type="RefSeq" id="WP_105217113.1">
    <property type="nucleotide sequence ID" value="NZ_CP027062.1"/>
</dbReference>
<dbReference type="Gene3D" id="3.30.420.40">
    <property type="match status" value="1"/>
</dbReference>
<dbReference type="PANTHER" id="PTHR30005">
    <property type="entry name" value="EXOPOLYPHOSPHATASE"/>
    <property type="match status" value="1"/>
</dbReference>